<dbReference type="Gene3D" id="1.10.340.70">
    <property type="match status" value="1"/>
</dbReference>
<dbReference type="Pfam" id="PF08284">
    <property type="entry name" value="RVP_2"/>
    <property type="match status" value="1"/>
</dbReference>
<dbReference type="GO" id="GO:0003964">
    <property type="term" value="F:RNA-directed DNA polymerase activity"/>
    <property type="evidence" value="ECO:0007669"/>
    <property type="project" value="UniProtKB-KW"/>
</dbReference>
<evidence type="ECO:0000256" key="10">
    <source>
        <dbReference type="ARBA" id="ARBA00022842"/>
    </source>
</evidence>
<keyword evidence="14" id="KW-0238">DNA-binding</keyword>
<evidence type="ECO:0000313" key="18">
    <source>
        <dbReference type="EMBL" id="GEU35996.1"/>
    </source>
</evidence>
<dbReference type="InterPro" id="IPR041373">
    <property type="entry name" value="RT_RNaseH"/>
</dbReference>
<keyword evidence="7" id="KW-0064">Aspartyl protease</keyword>
<evidence type="ECO:0000256" key="2">
    <source>
        <dbReference type="ARBA" id="ARBA00022670"/>
    </source>
</evidence>
<dbReference type="SUPFAM" id="SSF56672">
    <property type="entry name" value="DNA/RNA polymerases"/>
    <property type="match status" value="1"/>
</dbReference>
<dbReference type="CDD" id="cd09274">
    <property type="entry name" value="RNase_HI_RT_Ty3"/>
    <property type="match status" value="1"/>
</dbReference>
<sequence>MVNVIPPYHVDEVLVVELNQHDDVLVVPKHVLVDEDENPEEDKFKEEEDPQEEEYDMEIDIEEDENEPDLTYPCEEVDPLSPPPPASKFEPDDEIEDSDSLFLGLMRRDINSLFGRMAYISRRLRGRETTNALVEKKGKAKDKFYGKLILELGNEVRSSVKQGMAVMEKLVEKLRNTKDKSAPMTQATIRQMIKDSFDAAIAAERARQANVRNDARAVKLRRWFKKIKSVFEISERAEGKKVKFVAATLEGPALTWWKTKVKEYDVVAYTQRFNELALMCPRIVEPKRVKVDAYIRGLKDNIKGEVTSSKPTDLNEAARYCKEKSVATGANAQHIWTCYDSGEQGHTRNIYPKKVKQEKVREARGRAYAIQDAEPQGPNVVTGTFMLNNRYAFVLFDLGSDKSFMDTIFIAMLDIDLIKIGASYEVELVDERVASTNTILKGCTLNLVNCICEIDLMPIDLGTFDVIISMDWLVKHDAVIICSEKVVRIPYGNEMLIVENVKESKSKEKRMKDVPVIRDFPKLRIKEEDILITAFRTRYGHFEFQVMPFRLTNAPAVFIDLMKRVCKSYLDKFVIVFIDDILVYSKDEEEHEKQLKIILELLKKKRLGVHVYPAKIKAMMSWAAPMTPTEVRQFLGLVGYYRRFIEGAVVFALRLWRHYLYGTKCVVFIDHKSLQHILNQKELNLRQRRWIELPSDYDCEIRYHPGKANVVADALSRKERIKPLCIRALMMTIYNDLSKRILKAHEGAMKKKYVRKENLGRLIKPIFEFCTDETRCFGNRVWLPRYGGLRNLVMHGSHKSKYSIHSGSDKMYQDLKPLYWWSNMKGDITTYVSKFLTCAMVKAKHQKPFGLLQKPENLVWKWERITMDFVSRLSRTPSGYDTIWVIVDRLTKSAHFLPMQKTDSIEKLTRLYLKEIVCRHGITISIILDRDSHFTSRFWRSLQEALGTNLDMSTAYHPQTNGQTERAIQTLKDMLRTYSEVGDSQLTGPELIHDTTEKIIHIKNRLLATSSHQKIYAHKRLKPLEFKVGDMVFLKVSPWKGAMRFGKRKKLSPRYIGLFKILARVGLVAYTLKLPKELKGIHSTFHVSNLKKCLAKDNVVVLIDEIQLDDKLQMIKEPVEVMDREVKRLK</sequence>
<dbReference type="PROSITE" id="PS50994">
    <property type="entry name" value="INTEGRASE"/>
    <property type="match status" value="1"/>
</dbReference>
<dbReference type="Pfam" id="PF17921">
    <property type="entry name" value="Integrase_H2C2"/>
    <property type="match status" value="1"/>
</dbReference>
<proteinExistence type="predicted"/>
<keyword evidence="11" id="KW-0229">DNA integration</keyword>
<dbReference type="Gene3D" id="2.40.70.10">
    <property type="entry name" value="Acid Proteases"/>
    <property type="match status" value="1"/>
</dbReference>
<dbReference type="GO" id="GO:0046872">
    <property type="term" value="F:metal ion binding"/>
    <property type="evidence" value="ECO:0007669"/>
    <property type="project" value="UniProtKB-KW"/>
</dbReference>
<evidence type="ECO:0000256" key="6">
    <source>
        <dbReference type="ARBA" id="ARBA00022723"/>
    </source>
</evidence>
<keyword evidence="9" id="KW-0378">Hydrolase</keyword>
<keyword evidence="12 18" id="KW-0695">RNA-directed DNA polymerase</keyword>
<evidence type="ECO:0000256" key="1">
    <source>
        <dbReference type="ARBA" id="ARBA00012493"/>
    </source>
</evidence>
<evidence type="ECO:0000259" key="17">
    <source>
        <dbReference type="PROSITE" id="PS50994"/>
    </source>
</evidence>
<organism evidence="18">
    <name type="scientific">Tanacetum cinerariifolium</name>
    <name type="common">Dalmatian daisy</name>
    <name type="synonym">Chrysanthemum cinerariifolium</name>
    <dbReference type="NCBI Taxonomy" id="118510"/>
    <lineage>
        <taxon>Eukaryota</taxon>
        <taxon>Viridiplantae</taxon>
        <taxon>Streptophyta</taxon>
        <taxon>Embryophyta</taxon>
        <taxon>Tracheophyta</taxon>
        <taxon>Spermatophyta</taxon>
        <taxon>Magnoliopsida</taxon>
        <taxon>eudicotyledons</taxon>
        <taxon>Gunneridae</taxon>
        <taxon>Pentapetalae</taxon>
        <taxon>asterids</taxon>
        <taxon>campanulids</taxon>
        <taxon>Asterales</taxon>
        <taxon>Asteraceae</taxon>
        <taxon>Asteroideae</taxon>
        <taxon>Anthemideae</taxon>
        <taxon>Anthemidinae</taxon>
        <taxon>Tanacetum</taxon>
    </lineage>
</organism>
<dbReference type="SUPFAM" id="SSF53098">
    <property type="entry name" value="Ribonuclease H-like"/>
    <property type="match status" value="1"/>
</dbReference>
<dbReference type="InterPro" id="IPR012337">
    <property type="entry name" value="RNaseH-like_sf"/>
</dbReference>
<dbReference type="InterPro" id="IPR056924">
    <property type="entry name" value="SH3_Tf2-1"/>
</dbReference>
<dbReference type="EC" id="2.7.7.49" evidence="1"/>
<dbReference type="InterPro" id="IPR043502">
    <property type="entry name" value="DNA/RNA_pol_sf"/>
</dbReference>
<dbReference type="Gene3D" id="3.30.70.270">
    <property type="match status" value="2"/>
</dbReference>
<dbReference type="GO" id="GO:0006310">
    <property type="term" value="P:DNA recombination"/>
    <property type="evidence" value="ECO:0007669"/>
    <property type="project" value="UniProtKB-KW"/>
</dbReference>
<accession>A0A6L2JGD1</accession>
<keyword evidence="2" id="KW-0645">Protease</keyword>
<dbReference type="Pfam" id="PF17917">
    <property type="entry name" value="RT_RNaseH"/>
    <property type="match status" value="1"/>
</dbReference>
<dbReference type="Pfam" id="PF00078">
    <property type="entry name" value="RVT_1"/>
    <property type="match status" value="1"/>
</dbReference>
<dbReference type="EMBL" id="BKCJ010000757">
    <property type="protein sequence ID" value="GEU35996.1"/>
    <property type="molecule type" value="Genomic_DNA"/>
</dbReference>
<evidence type="ECO:0000256" key="16">
    <source>
        <dbReference type="SAM" id="MobiDB-lite"/>
    </source>
</evidence>
<evidence type="ECO:0000256" key="12">
    <source>
        <dbReference type="ARBA" id="ARBA00022918"/>
    </source>
</evidence>
<dbReference type="AlphaFoldDB" id="A0A6L2JGD1"/>
<dbReference type="Gene3D" id="3.30.420.10">
    <property type="entry name" value="Ribonuclease H-like superfamily/Ribonuclease H"/>
    <property type="match status" value="1"/>
</dbReference>
<dbReference type="GO" id="GO:0015074">
    <property type="term" value="P:DNA integration"/>
    <property type="evidence" value="ECO:0007669"/>
    <property type="project" value="UniProtKB-KW"/>
</dbReference>
<keyword evidence="8" id="KW-0255">Endonuclease</keyword>
<dbReference type="GO" id="GO:0004190">
    <property type="term" value="F:aspartic-type endopeptidase activity"/>
    <property type="evidence" value="ECO:0007669"/>
    <property type="project" value="UniProtKB-KW"/>
</dbReference>
<name>A0A6L2JGD1_TANCI</name>
<evidence type="ECO:0000256" key="11">
    <source>
        <dbReference type="ARBA" id="ARBA00022908"/>
    </source>
</evidence>
<dbReference type="GO" id="GO:0003677">
    <property type="term" value="F:DNA binding"/>
    <property type="evidence" value="ECO:0007669"/>
    <property type="project" value="UniProtKB-KW"/>
</dbReference>
<reference evidence="18" key="1">
    <citation type="journal article" date="2019" name="Sci. Rep.">
        <title>Draft genome of Tanacetum cinerariifolium, the natural source of mosquito coil.</title>
        <authorList>
            <person name="Yamashiro T."/>
            <person name="Shiraishi A."/>
            <person name="Satake H."/>
            <person name="Nakayama K."/>
        </authorList>
    </citation>
    <scope>NUCLEOTIDE SEQUENCE</scope>
</reference>
<dbReference type="GO" id="GO:0004519">
    <property type="term" value="F:endonuclease activity"/>
    <property type="evidence" value="ECO:0007669"/>
    <property type="project" value="UniProtKB-KW"/>
</dbReference>
<keyword evidence="4" id="KW-0548">Nucleotidyltransferase</keyword>
<dbReference type="InterPro" id="IPR001584">
    <property type="entry name" value="Integrase_cat-core"/>
</dbReference>
<dbReference type="InterPro" id="IPR000477">
    <property type="entry name" value="RT_dom"/>
</dbReference>
<dbReference type="PANTHER" id="PTHR37984:SF5">
    <property type="entry name" value="PROTEIN NYNRIN-LIKE"/>
    <property type="match status" value="1"/>
</dbReference>
<protein>
    <recommendedName>
        <fullName evidence="1">RNA-directed DNA polymerase</fullName>
        <ecNumber evidence="1">2.7.7.49</ecNumber>
    </recommendedName>
</protein>
<dbReference type="InterPro" id="IPR041588">
    <property type="entry name" value="Integrase_H2C2"/>
</dbReference>
<dbReference type="Pfam" id="PF24626">
    <property type="entry name" value="SH3_Tf2-1"/>
    <property type="match status" value="1"/>
</dbReference>
<evidence type="ECO:0000256" key="4">
    <source>
        <dbReference type="ARBA" id="ARBA00022695"/>
    </source>
</evidence>
<dbReference type="Gene3D" id="3.10.10.10">
    <property type="entry name" value="HIV Type 1 Reverse Transcriptase, subunit A, domain 1"/>
    <property type="match status" value="1"/>
</dbReference>
<keyword evidence="10" id="KW-0460">Magnesium</keyword>
<dbReference type="InterPro" id="IPR043128">
    <property type="entry name" value="Rev_trsase/Diguanyl_cyclase"/>
</dbReference>
<evidence type="ECO:0000256" key="3">
    <source>
        <dbReference type="ARBA" id="ARBA00022679"/>
    </source>
</evidence>
<evidence type="ECO:0000256" key="15">
    <source>
        <dbReference type="ARBA" id="ARBA00023172"/>
    </source>
</evidence>
<dbReference type="PANTHER" id="PTHR37984">
    <property type="entry name" value="PROTEIN CBG26694"/>
    <property type="match status" value="1"/>
</dbReference>
<keyword evidence="5" id="KW-0540">Nuclease</keyword>
<dbReference type="CDD" id="cd00303">
    <property type="entry name" value="retropepsin_like"/>
    <property type="match status" value="1"/>
</dbReference>
<feature type="compositionally biased region" description="Acidic residues" evidence="16">
    <location>
        <begin position="47"/>
        <end position="68"/>
    </location>
</feature>
<dbReference type="InterPro" id="IPR050951">
    <property type="entry name" value="Retrovirus_Pol_polyprotein"/>
</dbReference>
<evidence type="ECO:0000256" key="14">
    <source>
        <dbReference type="ARBA" id="ARBA00023125"/>
    </source>
</evidence>
<dbReference type="GO" id="GO:0006508">
    <property type="term" value="P:proteolysis"/>
    <property type="evidence" value="ECO:0007669"/>
    <property type="project" value="UniProtKB-KW"/>
</dbReference>
<evidence type="ECO:0000256" key="9">
    <source>
        <dbReference type="ARBA" id="ARBA00022801"/>
    </source>
</evidence>
<evidence type="ECO:0000256" key="5">
    <source>
        <dbReference type="ARBA" id="ARBA00022722"/>
    </source>
</evidence>
<evidence type="ECO:0000256" key="7">
    <source>
        <dbReference type="ARBA" id="ARBA00022750"/>
    </source>
</evidence>
<keyword evidence="13" id="KW-0239">DNA-directed DNA polymerase</keyword>
<keyword evidence="3" id="KW-0808">Transferase</keyword>
<evidence type="ECO:0000256" key="13">
    <source>
        <dbReference type="ARBA" id="ARBA00022932"/>
    </source>
</evidence>
<gene>
    <name evidence="18" type="ORF">Tci_007974</name>
</gene>
<evidence type="ECO:0000256" key="8">
    <source>
        <dbReference type="ARBA" id="ARBA00022759"/>
    </source>
</evidence>
<dbReference type="InterPro" id="IPR036397">
    <property type="entry name" value="RNaseH_sf"/>
</dbReference>
<keyword evidence="15" id="KW-0233">DNA recombination</keyword>
<feature type="domain" description="Integrase catalytic" evidence="17">
    <location>
        <begin position="851"/>
        <end position="1031"/>
    </location>
</feature>
<feature type="region of interest" description="Disordered" evidence="16">
    <location>
        <begin position="35"/>
        <end position="70"/>
    </location>
</feature>
<dbReference type="InterPro" id="IPR021109">
    <property type="entry name" value="Peptidase_aspartic_dom_sf"/>
</dbReference>
<comment type="caution">
    <text evidence="18">The sequence shown here is derived from an EMBL/GenBank/DDBJ whole genome shotgun (WGS) entry which is preliminary data.</text>
</comment>
<keyword evidence="6" id="KW-0479">Metal-binding</keyword>
<dbReference type="GO" id="GO:0003887">
    <property type="term" value="F:DNA-directed DNA polymerase activity"/>
    <property type="evidence" value="ECO:0007669"/>
    <property type="project" value="UniProtKB-KW"/>
</dbReference>
<dbReference type="CDD" id="cd01647">
    <property type="entry name" value="RT_LTR"/>
    <property type="match status" value="1"/>
</dbReference>